<keyword evidence="3" id="KW-1185">Reference proteome</keyword>
<dbReference type="OrthoDB" id="263048at2"/>
<dbReference type="Proteomes" id="UP000315010">
    <property type="component" value="Unassembled WGS sequence"/>
</dbReference>
<dbReference type="Pfam" id="PF13481">
    <property type="entry name" value="AAA_25"/>
    <property type="match status" value="1"/>
</dbReference>
<feature type="region of interest" description="Disordered" evidence="1">
    <location>
        <begin position="1"/>
        <end position="48"/>
    </location>
</feature>
<evidence type="ECO:0008006" key="4">
    <source>
        <dbReference type="Google" id="ProtNLM"/>
    </source>
</evidence>
<proteinExistence type="predicted"/>
<dbReference type="SUPFAM" id="SSF52540">
    <property type="entry name" value="P-loop containing nucleoside triphosphate hydrolases"/>
    <property type="match status" value="1"/>
</dbReference>
<feature type="compositionally biased region" description="Polar residues" evidence="1">
    <location>
        <begin position="28"/>
        <end position="40"/>
    </location>
</feature>
<protein>
    <recommendedName>
        <fullName evidence="4">Regulatory protein RepA</fullName>
    </recommendedName>
</protein>
<dbReference type="Gene3D" id="3.40.50.300">
    <property type="entry name" value="P-loop containing nucleotide triphosphate hydrolases"/>
    <property type="match status" value="1"/>
</dbReference>
<sequence>MGTDLRLASSRCRHPAAEPTSIARPFSAAQTANHSRATSCRRNDERHRATEGRQVLVGQRHALAVATGRPWLGQYETEPGDVLIIDNELHPTTSANRIPTVRDGRGITPDDVADHLFVSNLRGNLKEIRSLGQYFDHVFENRFKMIVIDAFYRMLPAESDENDNAAMASVYNTIDRYAEMLGSAFVLIHHTSKGNQSFKSVTDVGAGAGTKSRIARRVFSRLERMADVRMRSSTSQP</sequence>
<organism evidence="2 3">
    <name type="scientific">Novipirellula herctigrandis</name>
    <dbReference type="NCBI Taxonomy" id="2527986"/>
    <lineage>
        <taxon>Bacteria</taxon>
        <taxon>Pseudomonadati</taxon>
        <taxon>Planctomycetota</taxon>
        <taxon>Planctomycetia</taxon>
        <taxon>Pirellulales</taxon>
        <taxon>Pirellulaceae</taxon>
        <taxon>Novipirellula</taxon>
    </lineage>
</organism>
<name>A0A5C5YVD9_9BACT</name>
<gene>
    <name evidence="2" type="ORF">CA13_01970</name>
</gene>
<accession>A0A5C5YVD9</accession>
<evidence type="ECO:0000313" key="2">
    <source>
        <dbReference type="EMBL" id="TWT78800.1"/>
    </source>
</evidence>
<evidence type="ECO:0000313" key="3">
    <source>
        <dbReference type="Proteomes" id="UP000315010"/>
    </source>
</evidence>
<reference evidence="2 3" key="1">
    <citation type="submission" date="2019-02" db="EMBL/GenBank/DDBJ databases">
        <title>Deep-cultivation of Planctomycetes and their phenomic and genomic characterization uncovers novel biology.</title>
        <authorList>
            <person name="Wiegand S."/>
            <person name="Jogler M."/>
            <person name="Boedeker C."/>
            <person name="Pinto D."/>
            <person name="Vollmers J."/>
            <person name="Rivas-Marin E."/>
            <person name="Kohn T."/>
            <person name="Peeters S.H."/>
            <person name="Heuer A."/>
            <person name="Rast P."/>
            <person name="Oberbeckmann S."/>
            <person name="Bunk B."/>
            <person name="Jeske O."/>
            <person name="Meyerdierks A."/>
            <person name="Storesund J.E."/>
            <person name="Kallscheuer N."/>
            <person name="Luecker S."/>
            <person name="Lage O.M."/>
            <person name="Pohl T."/>
            <person name="Merkel B.J."/>
            <person name="Hornburger P."/>
            <person name="Mueller R.-W."/>
            <person name="Bruemmer F."/>
            <person name="Labrenz M."/>
            <person name="Spormann A.M."/>
            <person name="Op Den Camp H."/>
            <person name="Overmann J."/>
            <person name="Amann R."/>
            <person name="Jetten M.S.M."/>
            <person name="Mascher T."/>
            <person name="Medema M.H."/>
            <person name="Devos D.P."/>
            <person name="Kaster A.-K."/>
            <person name="Ovreas L."/>
            <person name="Rohde M."/>
            <person name="Galperin M.Y."/>
            <person name="Jogler C."/>
        </authorList>
    </citation>
    <scope>NUCLEOTIDE SEQUENCE [LARGE SCALE GENOMIC DNA]</scope>
    <source>
        <strain evidence="2 3">CA13</strain>
    </source>
</reference>
<dbReference type="InterPro" id="IPR027417">
    <property type="entry name" value="P-loop_NTPase"/>
</dbReference>
<dbReference type="EMBL" id="SJPJ01000001">
    <property type="protein sequence ID" value="TWT78800.1"/>
    <property type="molecule type" value="Genomic_DNA"/>
</dbReference>
<comment type="caution">
    <text evidence="2">The sequence shown here is derived from an EMBL/GenBank/DDBJ whole genome shotgun (WGS) entry which is preliminary data.</text>
</comment>
<evidence type="ECO:0000256" key="1">
    <source>
        <dbReference type="SAM" id="MobiDB-lite"/>
    </source>
</evidence>
<dbReference type="AlphaFoldDB" id="A0A5C5YVD9"/>